<dbReference type="AlphaFoldDB" id="A0A432YZL9"/>
<feature type="active site" description="Proton donor" evidence="12">
    <location>
        <position position="60"/>
    </location>
</feature>
<feature type="binding site" evidence="14">
    <location>
        <position position="93"/>
    </location>
    <ligand>
        <name>Zn(2+)</name>
        <dbReference type="ChEBI" id="CHEBI:29105"/>
        <note>catalytic</note>
    </ligand>
</feature>
<organism evidence="17 18">
    <name type="scientific">Pseudidiomarina sediminum</name>
    <dbReference type="NCBI Taxonomy" id="431675"/>
    <lineage>
        <taxon>Bacteria</taxon>
        <taxon>Pseudomonadati</taxon>
        <taxon>Pseudomonadota</taxon>
        <taxon>Gammaproteobacteria</taxon>
        <taxon>Alteromonadales</taxon>
        <taxon>Idiomarinaceae</taxon>
        <taxon>Pseudidiomarina</taxon>
    </lineage>
</organism>
<evidence type="ECO:0000256" key="6">
    <source>
        <dbReference type="ARBA" id="ARBA00022723"/>
    </source>
</evidence>
<accession>A0A432YZL9</accession>
<evidence type="ECO:0000256" key="13">
    <source>
        <dbReference type="PIRSR" id="PIRSR606262-2"/>
    </source>
</evidence>
<evidence type="ECO:0000256" key="4">
    <source>
        <dbReference type="ARBA" id="ARBA00012783"/>
    </source>
</evidence>
<comment type="catalytic activity">
    <reaction evidence="10 15">
        <text>2'-deoxycytidine + H2O + H(+) = 2'-deoxyuridine + NH4(+)</text>
        <dbReference type="Rhea" id="RHEA:13433"/>
        <dbReference type="ChEBI" id="CHEBI:15377"/>
        <dbReference type="ChEBI" id="CHEBI:15378"/>
        <dbReference type="ChEBI" id="CHEBI:15698"/>
        <dbReference type="ChEBI" id="CHEBI:16450"/>
        <dbReference type="ChEBI" id="CHEBI:28938"/>
        <dbReference type="EC" id="3.5.4.5"/>
    </reaction>
</comment>
<dbReference type="InterPro" id="IPR016193">
    <property type="entry name" value="Cytidine_deaminase-like"/>
</dbReference>
<comment type="function">
    <text evidence="2 15">This enzyme scavenges exogenous and endogenous cytidine and 2'-deoxycytidine for UMP synthesis.</text>
</comment>
<dbReference type="PROSITE" id="PS51747">
    <property type="entry name" value="CYT_DCMP_DEAMINASES_2"/>
    <property type="match status" value="1"/>
</dbReference>
<evidence type="ECO:0000313" key="17">
    <source>
        <dbReference type="EMBL" id="RUO69371.1"/>
    </source>
</evidence>
<keyword evidence="6 14" id="KW-0479">Metal-binding</keyword>
<dbReference type="STRING" id="1122124.GCA_000423165_02368"/>
<dbReference type="GO" id="GO:0072527">
    <property type="term" value="P:pyrimidine-containing compound metabolic process"/>
    <property type="evidence" value="ECO:0007669"/>
    <property type="project" value="UniProtKB-ARBA"/>
</dbReference>
<evidence type="ECO:0000259" key="16">
    <source>
        <dbReference type="PROSITE" id="PS51747"/>
    </source>
</evidence>
<comment type="catalytic activity">
    <reaction evidence="11 15">
        <text>cytidine + H2O + H(+) = uridine + NH4(+)</text>
        <dbReference type="Rhea" id="RHEA:16069"/>
        <dbReference type="ChEBI" id="CHEBI:15377"/>
        <dbReference type="ChEBI" id="CHEBI:15378"/>
        <dbReference type="ChEBI" id="CHEBI:16704"/>
        <dbReference type="ChEBI" id="CHEBI:17562"/>
        <dbReference type="ChEBI" id="CHEBI:28938"/>
        <dbReference type="EC" id="3.5.4.5"/>
    </reaction>
</comment>
<dbReference type="Pfam" id="PF00383">
    <property type="entry name" value="dCMP_cyt_deam_1"/>
    <property type="match status" value="1"/>
</dbReference>
<feature type="binding site" evidence="13">
    <location>
        <begin position="47"/>
        <end position="53"/>
    </location>
    <ligand>
        <name>substrate</name>
    </ligand>
</feature>
<evidence type="ECO:0000256" key="11">
    <source>
        <dbReference type="ARBA" id="ARBA00049558"/>
    </source>
</evidence>
<dbReference type="InterPro" id="IPR050202">
    <property type="entry name" value="Cyt/Deoxycyt_deaminase"/>
</dbReference>
<proteinExistence type="inferred from homology"/>
<dbReference type="GO" id="GO:0004126">
    <property type="term" value="F:cytidine deaminase activity"/>
    <property type="evidence" value="ECO:0007669"/>
    <property type="project" value="UniProtKB-UniRule"/>
</dbReference>
<comment type="caution">
    <text evidence="17">The sequence shown here is derived from an EMBL/GenBank/DDBJ whole genome shotgun (WGS) entry which is preliminary data.</text>
</comment>
<dbReference type="InterPro" id="IPR002125">
    <property type="entry name" value="CMP_dCMP_dom"/>
</dbReference>
<dbReference type="Proteomes" id="UP000287022">
    <property type="component" value="Unassembled WGS sequence"/>
</dbReference>
<dbReference type="PROSITE" id="PS00903">
    <property type="entry name" value="CYT_DCMP_DEAMINASES_1"/>
    <property type="match status" value="1"/>
</dbReference>
<dbReference type="GO" id="GO:0005829">
    <property type="term" value="C:cytosol"/>
    <property type="evidence" value="ECO:0007669"/>
    <property type="project" value="TreeGrafter"/>
</dbReference>
<keyword evidence="8 14" id="KW-0862">Zinc</keyword>
<dbReference type="PANTHER" id="PTHR11644:SF2">
    <property type="entry name" value="CYTIDINE DEAMINASE"/>
    <property type="match status" value="1"/>
</dbReference>
<dbReference type="NCBIfam" id="NF004064">
    <property type="entry name" value="PRK05578.1"/>
    <property type="match status" value="1"/>
</dbReference>
<evidence type="ECO:0000256" key="3">
    <source>
        <dbReference type="ARBA" id="ARBA00006576"/>
    </source>
</evidence>
<dbReference type="SUPFAM" id="SSF53927">
    <property type="entry name" value="Cytidine deaminase-like"/>
    <property type="match status" value="1"/>
</dbReference>
<dbReference type="InterPro" id="IPR016192">
    <property type="entry name" value="APOBEC/CMP_deaminase_Zn-bd"/>
</dbReference>
<evidence type="ECO:0000256" key="2">
    <source>
        <dbReference type="ARBA" id="ARBA00003949"/>
    </source>
</evidence>
<evidence type="ECO:0000256" key="15">
    <source>
        <dbReference type="RuleBase" id="RU364006"/>
    </source>
</evidence>
<keyword evidence="18" id="KW-1185">Reference proteome</keyword>
<evidence type="ECO:0000256" key="10">
    <source>
        <dbReference type="ARBA" id="ARBA00049252"/>
    </source>
</evidence>
<dbReference type="CDD" id="cd01283">
    <property type="entry name" value="cytidine_deaminase"/>
    <property type="match status" value="1"/>
</dbReference>
<dbReference type="GO" id="GO:0042802">
    <property type="term" value="F:identical protein binding"/>
    <property type="evidence" value="ECO:0007669"/>
    <property type="project" value="UniProtKB-ARBA"/>
</dbReference>
<evidence type="ECO:0000256" key="9">
    <source>
        <dbReference type="ARBA" id="ARBA00032005"/>
    </source>
</evidence>
<evidence type="ECO:0000256" key="12">
    <source>
        <dbReference type="PIRSR" id="PIRSR606262-1"/>
    </source>
</evidence>
<feature type="binding site" evidence="14">
    <location>
        <position position="96"/>
    </location>
    <ligand>
        <name>Zn(2+)</name>
        <dbReference type="ChEBI" id="CHEBI:29105"/>
        <note>catalytic</note>
    </ligand>
</feature>
<protein>
    <recommendedName>
        <fullName evidence="5 15">Cytidine deaminase</fullName>
        <ecNumber evidence="4 15">3.5.4.5</ecNumber>
    </recommendedName>
    <alternativeName>
        <fullName evidence="9 15">Cytidine aminohydrolase</fullName>
    </alternativeName>
</protein>
<reference evidence="18" key="1">
    <citation type="journal article" date="2018" name="Front. Microbiol.">
        <title>Genome-Based Analysis Reveals the Taxonomy and Diversity of the Family Idiomarinaceae.</title>
        <authorList>
            <person name="Liu Y."/>
            <person name="Lai Q."/>
            <person name="Shao Z."/>
        </authorList>
    </citation>
    <scope>NUCLEOTIDE SEQUENCE [LARGE SCALE GENOMIC DNA]</scope>
    <source>
        <strain evidence="18">c121</strain>
    </source>
</reference>
<comment type="cofactor">
    <cofactor evidence="1 14 15">
        <name>Zn(2+)</name>
        <dbReference type="ChEBI" id="CHEBI:29105"/>
    </cofactor>
</comment>
<comment type="similarity">
    <text evidence="3 15">Belongs to the cytidine and deoxycytidylate deaminase family.</text>
</comment>
<dbReference type="EC" id="3.5.4.5" evidence="4 15"/>
<dbReference type="GO" id="GO:0008270">
    <property type="term" value="F:zinc ion binding"/>
    <property type="evidence" value="ECO:0007669"/>
    <property type="project" value="UniProtKB-UniRule"/>
</dbReference>
<evidence type="ECO:0000256" key="7">
    <source>
        <dbReference type="ARBA" id="ARBA00022801"/>
    </source>
</evidence>
<name>A0A432YZL9_9GAMM</name>
<dbReference type="InterPro" id="IPR006262">
    <property type="entry name" value="Cyt_deam_tetra"/>
</dbReference>
<dbReference type="NCBIfam" id="TIGR01354">
    <property type="entry name" value="cyt_deam_tetra"/>
    <property type="match status" value="1"/>
</dbReference>
<sequence length="140" mass="15322">MNMQTEQLKTLRDAAFRASQNAYVPYSKFAVGAALLMRNGNVITGCNVENVSYGLANCAERTAVFRAIAEGYNGADIVAVVVYTPGQKAYAPCGACRQVLAEFLQPETLITSTSEQASQQWRLTDLLPDAFHFDVSAYRE</sequence>
<gene>
    <name evidence="17" type="ORF">CWI80_12060</name>
</gene>
<dbReference type="PANTHER" id="PTHR11644">
    <property type="entry name" value="CYTIDINE DEAMINASE"/>
    <property type="match status" value="1"/>
</dbReference>
<dbReference type="Gene3D" id="3.40.140.10">
    <property type="entry name" value="Cytidine Deaminase, domain 2"/>
    <property type="match status" value="1"/>
</dbReference>
<feature type="domain" description="CMP/dCMP-type deaminase" evidence="16">
    <location>
        <begin position="6"/>
        <end position="121"/>
    </location>
</feature>
<dbReference type="GO" id="GO:0055086">
    <property type="term" value="P:nucleobase-containing small molecule metabolic process"/>
    <property type="evidence" value="ECO:0007669"/>
    <property type="project" value="UniProtKB-ARBA"/>
</dbReference>
<evidence type="ECO:0000256" key="5">
    <source>
        <dbReference type="ARBA" id="ARBA00018266"/>
    </source>
</evidence>
<dbReference type="FunFam" id="3.40.140.10:FF:000008">
    <property type="entry name" value="Cytidine deaminase"/>
    <property type="match status" value="1"/>
</dbReference>
<feature type="binding site" evidence="14">
    <location>
        <position position="58"/>
    </location>
    <ligand>
        <name>Zn(2+)</name>
        <dbReference type="ChEBI" id="CHEBI:29105"/>
        <note>catalytic</note>
    </ligand>
</feature>
<keyword evidence="7 15" id="KW-0378">Hydrolase</keyword>
<evidence type="ECO:0000256" key="1">
    <source>
        <dbReference type="ARBA" id="ARBA00001947"/>
    </source>
</evidence>
<dbReference type="EMBL" id="PIQE01000005">
    <property type="protein sequence ID" value="RUO69371.1"/>
    <property type="molecule type" value="Genomic_DNA"/>
</dbReference>
<evidence type="ECO:0000256" key="14">
    <source>
        <dbReference type="PIRSR" id="PIRSR606262-3"/>
    </source>
</evidence>
<evidence type="ECO:0000313" key="18">
    <source>
        <dbReference type="Proteomes" id="UP000287022"/>
    </source>
</evidence>
<evidence type="ECO:0000256" key="8">
    <source>
        <dbReference type="ARBA" id="ARBA00022833"/>
    </source>
</evidence>